<comment type="caution">
    <text evidence="1">The sequence shown here is derived from an EMBL/GenBank/DDBJ whole genome shotgun (WGS) entry which is preliminary data.</text>
</comment>
<dbReference type="EMBL" id="BPVZ01000075">
    <property type="protein sequence ID" value="GKV27469.1"/>
    <property type="molecule type" value="Genomic_DNA"/>
</dbReference>
<dbReference type="Proteomes" id="UP001054252">
    <property type="component" value="Unassembled WGS sequence"/>
</dbReference>
<gene>
    <name evidence="1" type="ORF">SLEP1_g36642</name>
</gene>
<name>A0AAV5KS32_9ROSI</name>
<reference evidence="1 2" key="1">
    <citation type="journal article" date="2021" name="Commun. Biol.">
        <title>The genome of Shorea leprosula (Dipterocarpaceae) highlights the ecological relevance of drought in aseasonal tropical rainforests.</title>
        <authorList>
            <person name="Ng K.K.S."/>
            <person name="Kobayashi M.J."/>
            <person name="Fawcett J.A."/>
            <person name="Hatakeyama M."/>
            <person name="Paape T."/>
            <person name="Ng C.H."/>
            <person name="Ang C.C."/>
            <person name="Tnah L.H."/>
            <person name="Lee C.T."/>
            <person name="Nishiyama T."/>
            <person name="Sese J."/>
            <person name="O'Brien M.J."/>
            <person name="Copetti D."/>
            <person name="Mohd Noor M.I."/>
            <person name="Ong R.C."/>
            <person name="Putra M."/>
            <person name="Sireger I.Z."/>
            <person name="Indrioko S."/>
            <person name="Kosugi Y."/>
            <person name="Izuno A."/>
            <person name="Isagi Y."/>
            <person name="Lee S.L."/>
            <person name="Shimizu K.K."/>
        </authorList>
    </citation>
    <scope>NUCLEOTIDE SEQUENCE [LARGE SCALE GENOMIC DNA]</scope>
    <source>
        <strain evidence="1">214</strain>
    </source>
</reference>
<evidence type="ECO:0000313" key="1">
    <source>
        <dbReference type="EMBL" id="GKV27469.1"/>
    </source>
</evidence>
<dbReference type="AlphaFoldDB" id="A0AAV5KS32"/>
<organism evidence="1 2">
    <name type="scientific">Rubroshorea leprosula</name>
    <dbReference type="NCBI Taxonomy" id="152421"/>
    <lineage>
        <taxon>Eukaryota</taxon>
        <taxon>Viridiplantae</taxon>
        <taxon>Streptophyta</taxon>
        <taxon>Embryophyta</taxon>
        <taxon>Tracheophyta</taxon>
        <taxon>Spermatophyta</taxon>
        <taxon>Magnoliopsida</taxon>
        <taxon>eudicotyledons</taxon>
        <taxon>Gunneridae</taxon>
        <taxon>Pentapetalae</taxon>
        <taxon>rosids</taxon>
        <taxon>malvids</taxon>
        <taxon>Malvales</taxon>
        <taxon>Dipterocarpaceae</taxon>
        <taxon>Rubroshorea</taxon>
    </lineage>
</organism>
<evidence type="ECO:0000313" key="2">
    <source>
        <dbReference type="Proteomes" id="UP001054252"/>
    </source>
</evidence>
<sequence length="45" mass="4996">MDVMAVICLPDHWYYVFSMLPEGLSNLMAASLLEELAIGDFFGQG</sequence>
<accession>A0AAV5KS32</accession>
<proteinExistence type="predicted"/>
<protein>
    <submittedName>
        <fullName evidence="1">Uncharacterized protein</fullName>
    </submittedName>
</protein>
<keyword evidence="2" id="KW-1185">Reference proteome</keyword>